<accession>A0A1M6I304</accession>
<keyword evidence="2" id="KW-1185">Reference proteome</keyword>
<evidence type="ECO:0000313" key="2">
    <source>
        <dbReference type="Proteomes" id="UP000184171"/>
    </source>
</evidence>
<dbReference type="EMBL" id="FQZT01000006">
    <property type="protein sequence ID" value="SHJ28800.1"/>
    <property type="molecule type" value="Genomic_DNA"/>
</dbReference>
<name>A0A1M6I304_MALRU</name>
<evidence type="ECO:0000313" key="1">
    <source>
        <dbReference type="EMBL" id="SHJ28800.1"/>
    </source>
</evidence>
<protein>
    <recommendedName>
        <fullName evidence="3">PilZ domain-containing protein</fullName>
    </recommendedName>
</protein>
<dbReference type="RefSeq" id="WP_072908416.1">
    <property type="nucleotide sequence ID" value="NZ_FQZT01000006.1"/>
</dbReference>
<sequence length="129" mass="14488">MQAHLRQIERYSLNCPILLSSLDKDASSTSQLSLTKNLSAKGAYVSGTAQWSKRSELLASVYYEISLFARQQVESRFLIRFVAHPVRCDEGGFALEFSATDMILPLSMTCAMTPQEAEVAANIDFFWRL</sequence>
<organism evidence="1 2">
    <name type="scientific">Malonomonas rubra DSM 5091</name>
    <dbReference type="NCBI Taxonomy" id="1122189"/>
    <lineage>
        <taxon>Bacteria</taxon>
        <taxon>Pseudomonadati</taxon>
        <taxon>Thermodesulfobacteriota</taxon>
        <taxon>Desulfuromonadia</taxon>
        <taxon>Desulfuromonadales</taxon>
        <taxon>Geopsychrobacteraceae</taxon>
        <taxon>Malonomonas</taxon>
    </lineage>
</organism>
<dbReference type="STRING" id="1122189.SAMN02745165_01989"/>
<gene>
    <name evidence="1" type="ORF">SAMN02745165_01989</name>
</gene>
<proteinExistence type="predicted"/>
<reference evidence="1 2" key="1">
    <citation type="submission" date="2016-11" db="EMBL/GenBank/DDBJ databases">
        <authorList>
            <person name="Jaros S."/>
            <person name="Januszkiewicz K."/>
            <person name="Wedrychowicz H."/>
        </authorList>
    </citation>
    <scope>NUCLEOTIDE SEQUENCE [LARGE SCALE GENOMIC DNA]</scope>
    <source>
        <strain evidence="1 2">DSM 5091</strain>
    </source>
</reference>
<dbReference type="AlphaFoldDB" id="A0A1M6I304"/>
<dbReference type="Proteomes" id="UP000184171">
    <property type="component" value="Unassembled WGS sequence"/>
</dbReference>
<evidence type="ECO:0008006" key="3">
    <source>
        <dbReference type="Google" id="ProtNLM"/>
    </source>
</evidence>